<dbReference type="Proteomes" id="UP000006640">
    <property type="component" value="Chromosome"/>
</dbReference>
<dbReference type="AlphaFoldDB" id="D6Y549"/>
<dbReference type="EMBL" id="CP001874">
    <property type="protein sequence ID" value="ADG87324.1"/>
    <property type="molecule type" value="Genomic_DNA"/>
</dbReference>
<evidence type="ECO:0000256" key="1">
    <source>
        <dbReference type="SAM" id="MobiDB-lite"/>
    </source>
</evidence>
<organism evidence="3 4">
    <name type="scientific">Thermobispora bispora (strain ATCC 19993 / DSM 43833 / CBS 139.67 / JCM 10125 / KCTC 9307 / NBRC 14880 / R51)</name>
    <dbReference type="NCBI Taxonomy" id="469371"/>
    <lineage>
        <taxon>Bacteria</taxon>
        <taxon>Bacillati</taxon>
        <taxon>Actinomycetota</taxon>
        <taxon>Actinomycetes</taxon>
        <taxon>Streptosporangiales</taxon>
        <taxon>Streptosporangiaceae</taxon>
        <taxon>Thermobispora</taxon>
    </lineage>
</organism>
<keyword evidence="2" id="KW-1133">Transmembrane helix</keyword>
<feature type="transmembrane region" description="Helical" evidence="2">
    <location>
        <begin position="82"/>
        <end position="103"/>
    </location>
</feature>
<sequence length="312" mass="33306">MDTGHAPLGGAHGPEPGGTPQGAAPHQPEPGPGPGGPGPGEESPSRRDEQSRTAPGRRQRPAEQAEPAWDPDARGPQWIKPLILTGGVMALIGALFFGLWTAAKNEKPAAPVATPKPSSSLPSFPTGKYGFAASRKTDKTPLTVKELFGKAKFATKGRGYVRTVWRKEKRCEDGVNGDKIKKALRSGRCTQLIRASFRDTKNKIIGTVGVANLATSAAAKKVATAGGGKEREDYLKPLPGKDEATKQLGNGDAYAGGWTYGHYAVLLWFQFKDGHKPNKNELKQLYRAANDIADQTVFPALEHRSLTGGRRA</sequence>
<dbReference type="HOGENOM" id="CLU_077427_0_0_11"/>
<feature type="region of interest" description="Disordered" evidence="1">
    <location>
        <begin position="1"/>
        <end position="76"/>
    </location>
</feature>
<evidence type="ECO:0000256" key="2">
    <source>
        <dbReference type="SAM" id="Phobius"/>
    </source>
</evidence>
<gene>
    <name evidence="3" type="ordered locus">Tbis_0597</name>
</gene>
<reference evidence="3 4" key="1">
    <citation type="submission" date="2010-01" db="EMBL/GenBank/DDBJ databases">
        <title>The complete genome of Thermobispora bispora DSM 43833.</title>
        <authorList>
            <consortium name="US DOE Joint Genome Institute (JGI-PGF)"/>
            <person name="Lucas S."/>
            <person name="Copeland A."/>
            <person name="Lapidus A."/>
            <person name="Glavina del Rio T."/>
            <person name="Dalin E."/>
            <person name="Tice H."/>
            <person name="Bruce D."/>
            <person name="Goodwin L."/>
            <person name="Pitluck S."/>
            <person name="Kyrpides N."/>
            <person name="Mavromatis K."/>
            <person name="Ivanova N."/>
            <person name="Mikhailova N."/>
            <person name="Chertkov O."/>
            <person name="Brettin T."/>
            <person name="Detter J.C."/>
            <person name="Han C."/>
            <person name="Larimer F."/>
            <person name="Land M."/>
            <person name="Hauser L."/>
            <person name="Markowitz V."/>
            <person name="Cheng J.-F."/>
            <person name="Hugenholtz P."/>
            <person name="Woyke T."/>
            <person name="Wu D."/>
            <person name="Jando M."/>
            <person name="Schneider S."/>
            <person name="Klenk H.-P."/>
            <person name="Eisen J.A."/>
        </authorList>
    </citation>
    <scope>NUCLEOTIDE SEQUENCE [LARGE SCALE GENOMIC DNA]</scope>
    <source>
        <strain evidence="4">ATCC 19993 / DSM 43833 / CBS 139.67 / JCM 10125 / KCTC 9307 / NBRC 14880 / R51</strain>
    </source>
</reference>
<keyword evidence="2" id="KW-0472">Membrane</keyword>
<dbReference type="KEGG" id="tbi:Tbis_0597"/>
<dbReference type="RefSeq" id="WP_013130857.1">
    <property type="nucleotide sequence ID" value="NC_014165.1"/>
</dbReference>
<feature type="compositionally biased region" description="Gly residues" evidence="1">
    <location>
        <begin position="10"/>
        <end position="20"/>
    </location>
</feature>
<dbReference type="OrthoDB" id="3468003at2"/>
<evidence type="ECO:0000313" key="3">
    <source>
        <dbReference type="EMBL" id="ADG87324.1"/>
    </source>
</evidence>
<evidence type="ECO:0000313" key="4">
    <source>
        <dbReference type="Proteomes" id="UP000006640"/>
    </source>
</evidence>
<keyword evidence="2" id="KW-0812">Transmembrane</keyword>
<name>D6Y549_THEBD</name>
<proteinExistence type="predicted"/>
<feature type="compositionally biased region" description="Pro residues" evidence="1">
    <location>
        <begin position="27"/>
        <end position="37"/>
    </location>
</feature>
<dbReference type="eggNOG" id="ENOG5033Q22">
    <property type="taxonomic scope" value="Bacteria"/>
</dbReference>
<accession>D6Y549</accession>
<keyword evidence="4" id="KW-1185">Reference proteome</keyword>
<protein>
    <submittedName>
        <fullName evidence="3">Uncharacterized protein</fullName>
    </submittedName>
</protein>